<dbReference type="Gene3D" id="3.30.70.270">
    <property type="match status" value="1"/>
</dbReference>
<evidence type="ECO:0000259" key="2">
    <source>
        <dbReference type="PROSITE" id="PS50113"/>
    </source>
</evidence>
<dbReference type="PROSITE" id="PS50113">
    <property type="entry name" value="PAC"/>
    <property type="match status" value="1"/>
</dbReference>
<feature type="transmembrane region" description="Helical" evidence="1">
    <location>
        <begin position="114"/>
        <end position="132"/>
    </location>
</feature>
<dbReference type="Proteomes" id="UP000613266">
    <property type="component" value="Unassembled WGS sequence"/>
</dbReference>
<evidence type="ECO:0000313" key="6">
    <source>
        <dbReference type="Proteomes" id="UP000613266"/>
    </source>
</evidence>
<dbReference type="SMART" id="SM00052">
    <property type="entry name" value="EAL"/>
    <property type="match status" value="1"/>
</dbReference>
<keyword evidence="6" id="KW-1185">Reference proteome</keyword>
<dbReference type="SMART" id="SM00267">
    <property type="entry name" value="GGDEF"/>
    <property type="match status" value="1"/>
</dbReference>
<dbReference type="Gene3D" id="3.20.20.450">
    <property type="entry name" value="EAL domain"/>
    <property type="match status" value="1"/>
</dbReference>
<dbReference type="SUPFAM" id="SSF55073">
    <property type="entry name" value="Nucleotide cyclase"/>
    <property type="match status" value="1"/>
</dbReference>
<dbReference type="CDD" id="cd00130">
    <property type="entry name" value="PAS"/>
    <property type="match status" value="1"/>
</dbReference>
<evidence type="ECO:0000313" key="5">
    <source>
        <dbReference type="EMBL" id="MBH9575787.1"/>
    </source>
</evidence>
<dbReference type="InterPro" id="IPR000700">
    <property type="entry name" value="PAS-assoc_C"/>
</dbReference>
<dbReference type="InterPro" id="IPR000014">
    <property type="entry name" value="PAS"/>
</dbReference>
<keyword evidence="1" id="KW-1133">Transmembrane helix</keyword>
<evidence type="ECO:0000259" key="3">
    <source>
        <dbReference type="PROSITE" id="PS50883"/>
    </source>
</evidence>
<name>A0A931J2M1_9BURK</name>
<dbReference type="InterPro" id="IPR043128">
    <property type="entry name" value="Rev_trsase/Diguanyl_cyclase"/>
</dbReference>
<feature type="transmembrane region" description="Helical" evidence="1">
    <location>
        <begin position="138"/>
        <end position="160"/>
    </location>
</feature>
<comment type="caution">
    <text evidence="5">The sequence shown here is derived from an EMBL/GenBank/DDBJ whole genome shotgun (WGS) entry which is preliminary data.</text>
</comment>
<dbReference type="NCBIfam" id="TIGR00254">
    <property type="entry name" value="GGDEF"/>
    <property type="match status" value="1"/>
</dbReference>
<dbReference type="InterPro" id="IPR000160">
    <property type="entry name" value="GGDEF_dom"/>
</dbReference>
<keyword evidence="1" id="KW-0472">Membrane</keyword>
<feature type="transmembrane region" description="Helical" evidence="1">
    <location>
        <begin position="73"/>
        <end position="94"/>
    </location>
</feature>
<dbReference type="CDD" id="cd01948">
    <property type="entry name" value="EAL"/>
    <property type="match status" value="1"/>
</dbReference>
<gene>
    <name evidence="5" type="ORF">I7X39_02610</name>
</gene>
<feature type="transmembrane region" description="Helical" evidence="1">
    <location>
        <begin position="47"/>
        <end position="67"/>
    </location>
</feature>
<dbReference type="CDD" id="cd01949">
    <property type="entry name" value="GGDEF"/>
    <property type="match status" value="1"/>
</dbReference>
<protein>
    <submittedName>
        <fullName evidence="5">EAL domain-containing protein</fullName>
    </submittedName>
</protein>
<feature type="domain" description="EAL" evidence="3">
    <location>
        <begin position="527"/>
        <end position="777"/>
    </location>
</feature>
<dbReference type="PROSITE" id="PS50887">
    <property type="entry name" value="GGDEF"/>
    <property type="match status" value="1"/>
</dbReference>
<dbReference type="SUPFAM" id="SSF141868">
    <property type="entry name" value="EAL domain-like"/>
    <property type="match status" value="1"/>
</dbReference>
<dbReference type="InterPro" id="IPR001633">
    <property type="entry name" value="EAL_dom"/>
</dbReference>
<dbReference type="PANTHER" id="PTHR44757:SF2">
    <property type="entry name" value="BIOFILM ARCHITECTURE MAINTENANCE PROTEIN MBAA"/>
    <property type="match status" value="1"/>
</dbReference>
<dbReference type="AlphaFoldDB" id="A0A931J2M1"/>
<dbReference type="Pfam" id="PF08448">
    <property type="entry name" value="PAS_4"/>
    <property type="match status" value="1"/>
</dbReference>
<proteinExistence type="predicted"/>
<dbReference type="EMBL" id="JAEDAK010000001">
    <property type="protein sequence ID" value="MBH9575787.1"/>
    <property type="molecule type" value="Genomic_DNA"/>
</dbReference>
<dbReference type="InterPro" id="IPR035965">
    <property type="entry name" value="PAS-like_dom_sf"/>
</dbReference>
<dbReference type="InterPro" id="IPR052155">
    <property type="entry name" value="Biofilm_reg_signaling"/>
</dbReference>
<evidence type="ECO:0000259" key="4">
    <source>
        <dbReference type="PROSITE" id="PS50887"/>
    </source>
</evidence>
<dbReference type="PROSITE" id="PS50883">
    <property type="entry name" value="EAL"/>
    <property type="match status" value="1"/>
</dbReference>
<organism evidence="5 6">
    <name type="scientific">Inhella proteolytica</name>
    <dbReference type="NCBI Taxonomy" id="2795029"/>
    <lineage>
        <taxon>Bacteria</taxon>
        <taxon>Pseudomonadati</taxon>
        <taxon>Pseudomonadota</taxon>
        <taxon>Betaproteobacteria</taxon>
        <taxon>Burkholderiales</taxon>
        <taxon>Sphaerotilaceae</taxon>
        <taxon>Inhella</taxon>
    </lineage>
</organism>
<dbReference type="InterPro" id="IPR013656">
    <property type="entry name" value="PAS_4"/>
</dbReference>
<dbReference type="InterPro" id="IPR029787">
    <property type="entry name" value="Nucleotide_cyclase"/>
</dbReference>
<dbReference type="Pfam" id="PF00563">
    <property type="entry name" value="EAL"/>
    <property type="match status" value="1"/>
</dbReference>
<dbReference type="Gene3D" id="3.30.450.20">
    <property type="entry name" value="PAS domain"/>
    <property type="match status" value="1"/>
</dbReference>
<reference evidence="5" key="1">
    <citation type="submission" date="2020-12" db="EMBL/GenBank/DDBJ databases">
        <title>The genome sequence of Inhella sp. 1Y17.</title>
        <authorList>
            <person name="Liu Y."/>
        </authorList>
    </citation>
    <scope>NUCLEOTIDE SEQUENCE</scope>
    <source>
        <strain evidence="5">1Y17</strain>
    </source>
</reference>
<dbReference type="FunFam" id="3.20.20.450:FF:000001">
    <property type="entry name" value="Cyclic di-GMP phosphodiesterase yahA"/>
    <property type="match status" value="1"/>
</dbReference>
<feature type="domain" description="GGDEF" evidence="4">
    <location>
        <begin position="385"/>
        <end position="518"/>
    </location>
</feature>
<dbReference type="SUPFAM" id="SSF55785">
    <property type="entry name" value="PYP-like sensor domain (PAS domain)"/>
    <property type="match status" value="1"/>
</dbReference>
<accession>A0A931J2M1</accession>
<dbReference type="RefSeq" id="WP_198109382.1">
    <property type="nucleotide sequence ID" value="NZ_JAEDAK010000001.1"/>
</dbReference>
<dbReference type="PANTHER" id="PTHR44757">
    <property type="entry name" value="DIGUANYLATE CYCLASE DGCP"/>
    <property type="match status" value="1"/>
</dbReference>
<keyword evidence="1" id="KW-0812">Transmembrane</keyword>
<evidence type="ECO:0000256" key="1">
    <source>
        <dbReference type="SAM" id="Phobius"/>
    </source>
</evidence>
<feature type="domain" description="PAC" evidence="2">
    <location>
        <begin position="305"/>
        <end position="356"/>
    </location>
</feature>
<sequence>MVSVQRARRRERALFEGWWNEQRRLWSAADDETARTRARHVEATLQVAPWTMSGTLLGTLCTVLLLWNAVAPWGLAAWGATMTAIALTGLSGWWRSRPRRLSRCGPRVVQRATAHAALLALGWASLGVFWFAGLGHELQLWVAVVLTGMMCGGAVALALLPSAALVYLVLITLGSLIALGRSDLSLALALQFLCLLYALILAVAVASAAHLYSRRLVSEQEATRQGEVVGLLLRDFEESSSDVLWEVDRQGRFAHPSKRLAQLLERPLDKLGQIGLLQVLRSLQQEGSAGVDRLQQAFDRGEAFRDQVVRVQLAQGPRWWSVTAKPLTDEHGHLRGWRGVLADVTAARQSHQHLAYLAHFDALTGLANRVSLRNRLAQAVEGGGGRSALLCMDLDNFKTINDTHGHSLGDAVLQEVAQRLRAHMRKSDLCGRLGGDEFAVVLDDIRSDDEAMALAYRLVAAMRVPVEVQGVVVAGGVSIGLAFLPDHAQTVDEALVAADLALYAAKASGRGRVESFTDELGASQRRRITIERELREALARNELVVHYQPQVDLRTWTIRSAEALVRWNHPTLGSVSPSEFVPVAEETGLIHNIGAWVLAKACSDARHLLPDLRIAVNASAAQVQRAGFVNELRQLLNRYELKPSQLEVEITESLLMEDIAVALENLHAIKQLGVRIALDDFGTGYSSLAYLRRFPFDKLKIDRAFIRELLSTSDARAIVRTILQLARVLGMDTVAEGVEEPAQLEVLSHVGCAAIQGFLVARPMPAEQLVDLIARWDSLPRPSSDGNLPESVMAELHPALPR</sequence>
<dbReference type="Pfam" id="PF00990">
    <property type="entry name" value="GGDEF"/>
    <property type="match status" value="1"/>
</dbReference>
<feature type="transmembrane region" description="Helical" evidence="1">
    <location>
        <begin position="188"/>
        <end position="212"/>
    </location>
</feature>
<dbReference type="InterPro" id="IPR035919">
    <property type="entry name" value="EAL_sf"/>
</dbReference>